<dbReference type="SUPFAM" id="SSF49503">
    <property type="entry name" value="Cupredoxins"/>
    <property type="match status" value="1"/>
</dbReference>
<reference evidence="3" key="1">
    <citation type="submission" date="2020-03" db="EMBL/GenBank/DDBJ databases">
        <title>Site-based positive gene gene selection in Geosmithia morbida across the United States reveals a broad range of putative effectors and factors for local host and environmental adapation.</title>
        <authorList>
            <person name="Onufrak A."/>
            <person name="Murdoch R.W."/>
            <person name="Gazis R."/>
            <person name="Huff M."/>
            <person name="Staton M."/>
            <person name="Klingeman W."/>
            <person name="Hadziabdic D."/>
        </authorList>
    </citation>
    <scope>NUCLEOTIDE SEQUENCE</scope>
    <source>
        <strain evidence="3">1262</strain>
    </source>
</reference>
<evidence type="ECO:0000313" key="4">
    <source>
        <dbReference type="Proteomes" id="UP000749293"/>
    </source>
</evidence>
<proteinExistence type="predicted"/>
<evidence type="ECO:0000313" key="3">
    <source>
        <dbReference type="EMBL" id="KAF4121671.1"/>
    </source>
</evidence>
<evidence type="ECO:0000256" key="1">
    <source>
        <dbReference type="SAM" id="MobiDB-lite"/>
    </source>
</evidence>
<feature type="region of interest" description="Disordered" evidence="1">
    <location>
        <begin position="256"/>
        <end position="290"/>
    </location>
</feature>
<evidence type="ECO:0000256" key="2">
    <source>
        <dbReference type="SAM" id="SignalP"/>
    </source>
</evidence>
<dbReference type="AlphaFoldDB" id="A0A9P4YRA7"/>
<comment type="caution">
    <text evidence="3">The sequence shown here is derived from an EMBL/GenBank/DDBJ whole genome shotgun (WGS) entry which is preliminary data.</text>
</comment>
<dbReference type="Proteomes" id="UP000749293">
    <property type="component" value="Unassembled WGS sequence"/>
</dbReference>
<dbReference type="InterPro" id="IPR008972">
    <property type="entry name" value="Cupredoxin"/>
</dbReference>
<keyword evidence="2" id="KW-0732">Signal</keyword>
<evidence type="ECO:0008006" key="5">
    <source>
        <dbReference type="Google" id="ProtNLM"/>
    </source>
</evidence>
<sequence length="336" mass="34114">MKSFTALTLGLVAAPMLASGARVNQFRRDSGRRTVHAIRDHHLSGHSSDDVNVVGDGNVVEDSSFSGLSKLGSSGGDTNVIGNNNIIGGVSEVANIIIIWANPGGGAETTQINEQVTVTQTVTAPPAAGTPPPPAAAATHTVIVGGDDLVYIPDQLNDVPVGDMVIFQFMQQNHTVTQSSFATPCDPLDGGLDTGFQPNADNAVSPPPQVAMQVTTTEPLWFYCKQMGHCGKGMVFSINPTAEKSQAKFKELAIQQEGDAAQSTPTPTPAPPPANNGTTLVGGGTGATPGQGLIGSDGSCHCVVSCSAGGFPASSVQGLGSIGGMAGSLPMGDARV</sequence>
<gene>
    <name evidence="3" type="ORF">GMORB2_2079</name>
</gene>
<dbReference type="InterPro" id="IPR052953">
    <property type="entry name" value="Ser-rich/MCO-related"/>
</dbReference>
<name>A0A9P4YRA7_9HYPO</name>
<keyword evidence="4" id="KW-1185">Reference proteome</keyword>
<dbReference type="Gene3D" id="2.60.40.420">
    <property type="entry name" value="Cupredoxins - blue copper proteins"/>
    <property type="match status" value="1"/>
</dbReference>
<dbReference type="PANTHER" id="PTHR34883:SF4">
    <property type="entry name" value="CUPREDOXIN"/>
    <property type="match status" value="1"/>
</dbReference>
<dbReference type="RefSeq" id="XP_035320323.1">
    <property type="nucleotide sequence ID" value="XM_035464059.1"/>
</dbReference>
<dbReference type="EMBL" id="JAANYQ010000012">
    <property type="protein sequence ID" value="KAF4121671.1"/>
    <property type="molecule type" value="Genomic_DNA"/>
</dbReference>
<protein>
    <recommendedName>
        <fullName evidence="5">Cupredoxin</fullName>
    </recommendedName>
</protein>
<feature type="signal peptide" evidence="2">
    <location>
        <begin position="1"/>
        <end position="20"/>
    </location>
</feature>
<dbReference type="OrthoDB" id="1921208at2759"/>
<accession>A0A9P4YRA7</accession>
<feature type="compositionally biased region" description="Gly residues" evidence="1">
    <location>
        <begin position="280"/>
        <end position="290"/>
    </location>
</feature>
<dbReference type="PANTHER" id="PTHR34883">
    <property type="entry name" value="SERINE-RICH PROTEIN, PUTATIVE-RELATED-RELATED"/>
    <property type="match status" value="1"/>
</dbReference>
<dbReference type="GeneID" id="55968309"/>
<feature type="chain" id="PRO_5040154048" description="Cupredoxin" evidence="2">
    <location>
        <begin position="21"/>
        <end position="336"/>
    </location>
</feature>
<dbReference type="CDD" id="cd00920">
    <property type="entry name" value="Cupredoxin"/>
    <property type="match status" value="1"/>
</dbReference>
<organism evidence="3 4">
    <name type="scientific">Geosmithia morbida</name>
    <dbReference type="NCBI Taxonomy" id="1094350"/>
    <lineage>
        <taxon>Eukaryota</taxon>
        <taxon>Fungi</taxon>
        <taxon>Dikarya</taxon>
        <taxon>Ascomycota</taxon>
        <taxon>Pezizomycotina</taxon>
        <taxon>Sordariomycetes</taxon>
        <taxon>Hypocreomycetidae</taxon>
        <taxon>Hypocreales</taxon>
        <taxon>Bionectriaceae</taxon>
        <taxon>Geosmithia</taxon>
    </lineage>
</organism>